<name>A0ABU0C3A3_9BRAD</name>
<gene>
    <name evidence="1" type="ORF">J2R99_000842</name>
</gene>
<organism evidence="1 2">
    <name type="scientific">Rhodopseudomonas julia</name>
    <dbReference type="NCBI Taxonomy" id="200617"/>
    <lineage>
        <taxon>Bacteria</taxon>
        <taxon>Pseudomonadati</taxon>
        <taxon>Pseudomonadota</taxon>
        <taxon>Alphaproteobacteria</taxon>
        <taxon>Hyphomicrobiales</taxon>
        <taxon>Nitrobacteraceae</taxon>
        <taxon>Rhodopseudomonas</taxon>
    </lineage>
</organism>
<proteinExistence type="predicted"/>
<dbReference type="NCBIfam" id="TIGR04114">
    <property type="entry name" value="tSAM_targ_Cxxx"/>
    <property type="match status" value="2"/>
</dbReference>
<keyword evidence="2" id="KW-1185">Reference proteome</keyword>
<dbReference type="EMBL" id="JAUSUK010000001">
    <property type="protein sequence ID" value="MDQ0324993.1"/>
    <property type="molecule type" value="Genomic_DNA"/>
</dbReference>
<dbReference type="InterPro" id="IPR026393">
    <property type="entry name" value="tSAM_targ_Cxxx_rpt"/>
</dbReference>
<protein>
    <submittedName>
        <fullName evidence="1">Modification target Cys-rich repeat protein</fullName>
    </submittedName>
</protein>
<comment type="caution">
    <text evidence="1">The sequence shown here is derived from an EMBL/GenBank/DDBJ whole genome shotgun (WGS) entry which is preliminary data.</text>
</comment>
<dbReference type="RefSeq" id="WP_307153228.1">
    <property type="nucleotide sequence ID" value="NZ_JAUSUK010000001.1"/>
</dbReference>
<reference evidence="1 2" key="1">
    <citation type="submission" date="2023-07" db="EMBL/GenBank/DDBJ databases">
        <title>Genomic Encyclopedia of Type Strains, Phase IV (KMG-IV): sequencing the most valuable type-strain genomes for metagenomic binning, comparative biology and taxonomic classification.</title>
        <authorList>
            <person name="Goeker M."/>
        </authorList>
    </citation>
    <scope>NUCLEOTIDE SEQUENCE [LARGE SCALE GENOMIC DNA]</scope>
    <source>
        <strain evidence="1 2">DSM 11549</strain>
    </source>
</reference>
<sequence length="84" mass="8527">MHKTIEISEAELEELRQASRVLEKVLGARMEALVEASHPVTKGCQGCSGACEGTCAGSCAGSCKGGCKGSCNAICSTVCTMLGS</sequence>
<accession>A0ABU0C3A3</accession>
<evidence type="ECO:0000313" key="2">
    <source>
        <dbReference type="Proteomes" id="UP001230253"/>
    </source>
</evidence>
<evidence type="ECO:0000313" key="1">
    <source>
        <dbReference type="EMBL" id="MDQ0324993.1"/>
    </source>
</evidence>
<dbReference type="Proteomes" id="UP001230253">
    <property type="component" value="Unassembled WGS sequence"/>
</dbReference>